<sequence>MVSIDRFSKSCRLIPLKGIPTAMETAQVLFNQVFRIYGLPDDIVTDRGPQFTSRVWRAFCKHLNINVSLTSGYNPQANGQVERLNQEIGRYLRSYCSQEQEKWSIFLPWAEYAQNSLTHSSTGLTPFQCVLGYQPPLFPWSGEPSEVPAVDDWIRKSEQVWDNAHVRLQRAIRSQKIQADRHRRPHPEYQPGQMVWLSTRDLCLKLPCKKLSPRYVGPFKIIRQVNPVTYRLELPANYSISPSFHVSLLKPAHGPLSPEATDEEPPPPLEIEGAPAYLVREILDSRRRRGQMQYLIDWEGYGPEERSWVTTKDILDSSLIRDFHQTHPDRPAPRPRGRPRRTPRGVPRERESVTFDQAPVHQREPSPEY</sequence>
<dbReference type="Ensembl" id="ENSCCRT00020046597.1">
    <property type="protein sequence ID" value="ENSCCRP00020042712.1"/>
    <property type="gene ID" value="ENSCCRG00020019013.1"/>
</dbReference>
<dbReference type="PROSITE" id="PS50994">
    <property type="entry name" value="INTEGRASE"/>
    <property type="match status" value="1"/>
</dbReference>
<dbReference type="Pfam" id="PF00665">
    <property type="entry name" value="rve"/>
    <property type="match status" value="1"/>
</dbReference>
<dbReference type="InterPro" id="IPR001584">
    <property type="entry name" value="Integrase_cat-core"/>
</dbReference>
<feature type="domain" description="Chromo" evidence="3">
    <location>
        <begin position="277"/>
        <end position="335"/>
    </location>
</feature>
<accession>A0A8C2HG34</accession>
<feature type="region of interest" description="Disordered" evidence="2">
    <location>
        <begin position="319"/>
        <end position="369"/>
    </location>
</feature>
<dbReference type="PANTHER" id="PTHR37984:SF5">
    <property type="entry name" value="PROTEIN NYNRIN-LIKE"/>
    <property type="match status" value="1"/>
</dbReference>
<comment type="subcellular location">
    <subcellularLocation>
        <location evidence="1">Nucleus</location>
    </subcellularLocation>
</comment>
<dbReference type="Gene3D" id="3.30.420.10">
    <property type="entry name" value="Ribonuclease H-like superfamily/Ribonuclease H"/>
    <property type="match status" value="1"/>
</dbReference>
<evidence type="ECO:0000259" key="3">
    <source>
        <dbReference type="PROSITE" id="PS50013"/>
    </source>
</evidence>
<evidence type="ECO:0000256" key="1">
    <source>
        <dbReference type="ARBA" id="ARBA00004123"/>
    </source>
</evidence>
<dbReference type="InterPro" id="IPR012337">
    <property type="entry name" value="RNaseH-like_sf"/>
</dbReference>
<dbReference type="InterPro" id="IPR023780">
    <property type="entry name" value="Chromo_domain"/>
</dbReference>
<dbReference type="SUPFAM" id="SSF54160">
    <property type="entry name" value="Chromo domain-like"/>
    <property type="match status" value="1"/>
</dbReference>
<protein>
    <submittedName>
        <fullName evidence="5">Uncharacterized protein</fullName>
    </submittedName>
</protein>
<dbReference type="GO" id="GO:0005634">
    <property type="term" value="C:nucleus"/>
    <property type="evidence" value="ECO:0007669"/>
    <property type="project" value="UniProtKB-SubCell"/>
</dbReference>
<feature type="compositionally biased region" description="Basic residues" evidence="2">
    <location>
        <begin position="333"/>
        <end position="343"/>
    </location>
</feature>
<feature type="domain" description="Integrase catalytic" evidence="4">
    <location>
        <begin position="1"/>
        <end position="134"/>
    </location>
</feature>
<dbReference type="InterPro" id="IPR056924">
    <property type="entry name" value="SH3_Tf2-1"/>
</dbReference>
<dbReference type="InterPro" id="IPR000953">
    <property type="entry name" value="Chromo/chromo_shadow_dom"/>
</dbReference>
<organism evidence="5 6">
    <name type="scientific">Cyprinus carpio</name>
    <name type="common">Common carp</name>
    <dbReference type="NCBI Taxonomy" id="7962"/>
    <lineage>
        <taxon>Eukaryota</taxon>
        <taxon>Metazoa</taxon>
        <taxon>Chordata</taxon>
        <taxon>Craniata</taxon>
        <taxon>Vertebrata</taxon>
        <taxon>Euteleostomi</taxon>
        <taxon>Actinopterygii</taxon>
        <taxon>Neopterygii</taxon>
        <taxon>Teleostei</taxon>
        <taxon>Ostariophysi</taxon>
        <taxon>Cypriniformes</taxon>
        <taxon>Cyprinidae</taxon>
        <taxon>Cyprininae</taxon>
        <taxon>Cyprinus</taxon>
    </lineage>
</organism>
<dbReference type="Gene3D" id="2.40.50.40">
    <property type="match status" value="1"/>
</dbReference>
<feature type="compositionally biased region" description="Basic and acidic residues" evidence="2">
    <location>
        <begin position="319"/>
        <end position="332"/>
    </location>
</feature>
<dbReference type="PANTHER" id="PTHR37984">
    <property type="entry name" value="PROTEIN CBG26694"/>
    <property type="match status" value="1"/>
</dbReference>
<dbReference type="Proteomes" id="UP000694701">
    <property type="component" value="Unplaced"/>
</dbReference>
<dbReference type="SUPFAM" id="SSF53098">
    <property type="entry name" value="Ribonuclease H-like"/>
    <property type="match status" value="1"/>
</dbReference>
<dbReference type="GO" id="GO:0015074">
    <property type="term" value="P:DNA integration"/>
    <property type="evidence" value="ECO:0007669"/>
    <property type="project" value="InterPro"/>
</dbReference>
<dbReference type="Pfam" id="PF00385">
    <property type="entry name" value="Chromo"/>
    <property type="match status" value="1"/>
</dbReference>
<dbReference type="SMART" id="SM00298">
    <property type="entry name" value="CHROMO"/>
    <property type="match status" value="1"/>
</dbReference>
<name>A0A8C2HG34_CYPCA</name>
<evidence type="ECO:0000256" key="2">
    <source>
        <dbReference type="SAM" id="MobiDB-lite"/>
    </source>
</evidence>
<dbReference type="PROSITE" id="PS50013">
    <property type="entry name" value="CHROMO_2"/>
    <property type="match status" value="1"/>
</dbReference>
<proteinExistence type="predicted"/>
<dbReference type="GO" id="GO:0003676">
    <property type="term" value="F:nucleic acid binding"/>
    <property type="evidence" value="ECO:0007669"/>
    <property type="project" value="InterPro"/>
</dbReference>
<dbReference type="AlphaFoldDB" id="A0A8C2HG34"/>
<dbReference type="InterPro" id="IPR036397">
    <property type="entry name" value="RNaseH_sf"/>
</dbReference>
<evidence type="ECO:0000313" key="5">
    <source>
        <dbReference type="Ensembl" id="ENSCCRP00020042712.1"/>
    </source>
</evidence>
<evidence type="ECO:0000313" key="6">
    <source>
        <dbReference type="Proteomes" id="UP000694701"/>
    </source>
</evidence>
<evidence type="ECO:0000259" key="4">
    <source>
        <dbReference type="PROSITE" id="PS50994"/>
    </source>
</evidence>
<dbReference type="Pfam" id="PF24626">
    <property type="entry name" value="SH3_Tf2-1"/>
    <property type="match status" value="1"/>
</dbReference>
<reference evidence="5" key="1">
    <citation type="submission" date="2025-08" db="UniProtKB">
        <authorList>
            <consortium name="Ensembl"/>
        </authorList>
    </citation>
    <scope>IDENTIFICATION</scope>
</reference>
<dbReference type="InterPro" id="IPR050951">
    <property type="entry name" value="Retrovirus_Pol_polyprotein"/>
</dbReference>
<dbReference type="InterPro" id="IPR016197">
    <property type="entry name" value="Chromo-like_dom_sf"/>
</dbReference>